<protein>
    <submittedName>
        <fullName evidence="2">Uncharacterized protein</fullName>
    </submittedName>
</protein>
<evidence type="ECO:0000256" key="1">
    <source>
        <dbReference type="SAM" id="Phobius"/>
    </source>
</evidence>
<keyword evidence="1" id="KW-0472">Membrane</keyword>
<reference evidence="2" key="1">
    <citation type="submission" date="2021-07" db="EMBL/GenBank/DDBJ databases">
        <authorList>
            <person name="Branca A.L. A."/>
        </authorList>
    </citation>
    <scope>NUCLEOTIDE SEQUENCE</scope>
</reference>
<feature type="transmembrane region" description="Helical" evidence="1">
    <location>
        <begin position="300"/>
        <end position="318"/>
    </location>
</feature>
<evidence type="ECO:0000313" key="2">
    <source>
        <dbReference type="EMBL" id="CAG8388502.1"/>
    </source>
</evidence>
<gene>
    <name evidence="2" type="ORF">PSALAMII_LOCUS6490</name>
</gene>
<feature type="transmembrane region" description="Helical" evidence="1">
    <location>
        <begin position="210"/>
        <end position="231"/>
    </location>
</feature>
<dbReference type="Proteomes" id="UP001152649">
    <property type="component" value="Unassembled WGS sequence"/>
</dbReference>
<feature type="transmembrane region" description="Helical" evidence="1">
    <location>
        <begin position="126"/>
        <end position="149"/>
    </location>
</feature>
<dbReference type="OrthoDB" id="2143914at2759"/>
<accession>A0A9W4JEA1</accession>
<proteinExistence type="predicted"/>
<name>A0A9W4JEA1_9EURO</name>
<comment type="caution">
    <text evidence="2">The sequence shown here is derived from an EMBL/GenBank/DDBJ whole genome shotgun (WGS) entry which is preliminary data.</text>
</comment>
<keyword evidence="1" id="KW-0812">Transmembrane</keyword>
<keyword evidence="1" id="KW-1133">Transmembrane helix</keyword>
<keyword evidence="3" id="KW-1185">Reference proteome</keyword>
<sequence length="321" mass="35668">MVGKIIETAGKLRRVIPDRAFNILISPRGHGQLGRPVEFDNQGFDLDRIDIPLYFTALAALSLYLPSLLRYILGHVAPTLLILETPLQGKAAAGAAGRMQQQSTFRNVRETFRVIRKAQGLYFMRALMVGYLYSLTETSIATILQWYLFRTEVLRPLAFAISCGLLCELHLLFMYTTISGQSISFKAVLKKTPGQHRWKRLAPGSSRAGAEVLAVVLTLAFRLLVLLPAQITRTLAEAAFLAPHLETIIPSPTKDRGLKIGELVSGDKPSTGFAALTDVFKPVGKSKYLWLIELHLKKCFFQIVLEAVFLFLCILALAHMS</sequence>
<dbReference type="AlphaFoldDB" id="A0A9W4JEA1"/>
<feature type="transmembrane region" description="Helical" evidence="1">
    <location>
        <begin position="51"/>
        <end position="73"/>
    </location>
</feature>
<evidence type="ECO:0000313" key="3">
    <source>
        <dbReference type="Proteomes" id="UP001152649"/>
    </source>
</evidence>
<organism evidence="2 3">
    <name type="scientific">Penicillium salamii</name>
    <dbReference type="NCBI Taxonomy" id="1612424"/>
    <lineage>
        <taxon>Eukaryota</taxon>
        <taxon>Fungi</taxon>
        <taxon>Dikarya</taxon>
        <taxon>Ascomycota</taxon>
        <taxon>Pezizomycotina</taxon>
        <taxon>Eurotiomycetes</taxon>
        <taxon>Eurotiomycetidae</taxon>
        <taxon>Eurotiales</taxon>
        <taxon>Aspergillaceae</taxon>
        <taxon>Penicillium</taxon>
    </lineage>
</organism>
<dbReference type="EMBL" id="CAJVPG010000288">
    <property type="protein sequence ID" value="CAG8388502.1"/>
    <property type="molecule type" value="Genomic_DNA"/>
</dbReference>